<gene>
    <name evidence="1" type="ORF">HERIO_485</name>
</gene>
<dbReference type="Proteomes" id="UP000192356">
    <property type="component" value="Unassembled WGS sequence"/>
</dbReference>
<proteinExistence type="predicted"/>
<evidence type="ECO:0000313" key="2">
    <source>
        <dbReference type="Proteomes" id="UP000192356"/>
    </source>
</evidence>
<sequence length="236" mass="28051">MNTIIQLLSFVRDVSGHRYYDSSSSDCHFYKPKHHYKIDCWDYDYDCKPTFDSWYDNDCYPKPDCHGCEYYKFNDATWQAPHCSTRNNLPEEKYGFSIGDVDVPFVTGGCKPELYDDWCYDRYDKHSYGKRKVVVYKKVSGCKSAEEIIRTYDFFINLGYVRENNEYMYKVFIAPHFSVVPNSDGLIKIEFDYECLSNFNLLGYVAVSKPSYRRCNDIRYMAAYKRYGEKFCAFTY</sequence>
<reference evidence="1 2" key="1">
    <citation type="journal article" date="2017" name="Environ. Microbiol.">
        <title>Decay of the glycolytic pathway and adaptation to intranuclear parasitism within Enterocytozoonidae microsporidia.</title>
        <authorList>
            <person name="Wiredu Boakye D."/>
            <person name="Jaroenlak P."/>
            <person name="Prachumwat A."/>
            <person name="Williams T.A."/>
            <person name="Bateman K.S."/>
            <person name="Itsathitphaisarn O."/>
            <person name="Sritunyalucksana K."/>
            <person name="Paszkiewicz K.H."/>
            <person name="Moore K.A."/>
            <person name="Stentiford G.D."/>
            <person name="Williams B.A."/>
        </authorList>
    </citation>
    <scope>NUCLEOTIDE SEQUENCE [LARGE SCALE GENOMIC DNA]</scope>
    <source>
        <strain evidence="1 2">GB1</strain>
    </source>
</reference>
<dbReference type="AlphaFoldDB" id="A0A1X0QD82"/>
<dbReference type="EMBL" id="LVKB01000015">
    <property type="protein sequence ID" value="ORD97633.1"/>
    <property type="molecule type" value="Genomic_DNA"/>
</dbReference>
<protein>
    <submittedName>
        <fullName evidence="1">Uncharacterized protein</fullName>
    </submittedName>
</protein>
<accession>A0A1X0QD82</accession>
<comment type="caution">
    <text evidence="1">The sequence shown here is derived from an EMBL/GenBank/DDBJ whole genome shotgun (WGS) entry which is preliminary data.</text>
</comment>
<dbReference type="VEuPathDB" id="MicrosporidiaDB:HERIO_485"/>
<name>A0A1X0QD82_9MICR</name>
<dbReference type="VEuPathDB" id="MicrosporidiaDB:A0H76_2613"/>
<evidence type="ECO:0000313" key="1">
    <source>
        <dbReference type="EMBL" id="ORD97633.1"/>
    </source>
</evidence>
<organism evidence="1 2">
    <name type="scientific">Hepatospora eriocheir</name>
    <dbReference type="NCBI Taxonomy" id="1081669"/>
    <lineage>
        <taxon>Eukaryota</taxon>
        <taxon>Fungi</taxon>
        <taxon>Fungi incertae sedis</taxon>
        <taxon>Microsporidia</taxon>
        <taxon>Hepatosporidae</taxon>
        <taxon>Hepatospora</taxon>
    </lineage>
</organism>
<keyword evidence="2" id="KW-1185">Reference proteome</keyword>